<feature type="compositionally biased region" description="Low complexity" evidence="1">
    <location>
        <begin position="75"/>
        <end position="90"/>
    </location>
</feature>
<dbReference type="AlphaFoldDB" id="H2ZBI0"/>
<dbReference type="HOGENOM" id="CLU_1156046_0_0_1"/>
<evidence type="ECO:0000313" key="3">
    <source>
        <dbReference type="Proteomes" id="UP000007875"/>
    </source>
</evidence>
<reference evidence="2" key="3">
    <citation type="submission" date="2025-09" db="UniProtKB">
        <authorList>
            <consortium name="Ensembl"/>
        </authorList>
    </citation>
    <scope>IDENTIFICATION</scope>
</reference>
<dbReference type="Proteomes" id="UP000007875">
    <property type="component" value="Unassembled WGS sequence"/>
</dbReference>
<organism evidence="2 3">
    <name type="scientific">Ciona savignyi</name>
    <name type="common">Pacific transparent sea squirt</name>
    <dbReference type="NCBI Taxonomy" id="51511"/>
    <lineage>
        <taxon>Eukaryota</taxon>
        <taxon>Metazoa</taxon>
        <taxon>Chordata</taxon>
        <taxon>Tunicata</taxon>
        <taxon>Ascidiacea</taxon>
        <taxon>Phlebobranchia</taxon>
        <taxon>Cionidae</taxon>
        <taxon>Ciona</taxon>
    </lineage>
</organism>
<keyword evidence="3" id="KW-1185">Reference proteome</keyword>
<name>H2ZBI0_CIOSA</name>
<feature type="compositionally biased region" description="Polar residues" evidence="1">
    <location>
        <begin position="91"/>
        <end position="102"/>
    </location>
</feature>
<accession>H2ZBI0</accession>
<sequence length="240" mass="26701">MLTKSGRKPGYPTKDTSYKLSGDSRSSSYNSVKSSNSFDQAKTKQKVKPSLTLRTKPKLSKTQSVPNSEHMKPVSTSESNNRRNSNNSSTGFSMFNGQNMQDSAPLDVTSKMPSWNNFGQQNTFNLTDDLITLPNSTPLPHLRSSPPNWGSFNSIYESWSNMNMMNPPPGSPTTPKIPMTPWSQQSNPQQAPMTSSTHEIWAVRNAVTMDEDRESENDLLKGLKSIWNSDPSQSGRSNLF</sequence>
<feature type="compositionally biased region" description="Low complexity" evidence="1">
    <location>
        <begin position="24"/>
        <end position="37"/>
    </location>
</feature>
<reference evidence="2" key="2">
    <citation type="submission" date="2025-08" db="UniProtKB">
        <authorList>
            <consortium name="Ensembl"/>
        </authorList>
    </citation>
    <scope>IDENTIFICATION</scope>
</reference>
<dbReference type="Ensembl" id="ENSCSAVT00000015119.1">
    <property type="protein sequence ID" value="ENSCSAVP00000014945.1"/>
    <property type="gene ID" value="ENSCSAVG00000008755.1"/>
</dbReference>
<protein>
    <submittedName>
        <fullName evidence="2">Uncharacterized protein</fullName>
    </submittedName>
</protein>
<feature type="region of interest" description="Disordered" evidence="1">
    <location>
        <begin position="1"/>
        <end position="106"/>
    </location>
</feature>
<proteinExistence type="predicted"/>
<evidence type="ECO:0000256" key="1">
    <source>
        <dbReference type="SAM" id="MobiDB-lite"/>
    </source>
</evidence>
<dbReference type="InParanoid" id="H2ZBI0"/>
<reference evidence="3" key="1">
    <citation type="submission" date="2003-08" db="EMBL/GenBank/DDBJ databases">
        <authorList>
            <person name="Birren B."/>
            <person name="Nusbaum C."/>
            <person name="Abebe A."/>
            <person name="Abouelleil A."/>
            <person name="Adekoya E."/>
            <person name="Ait-zahra M."/>
            <person name="Allen N."/>
            <person name="Allen T."/>
            <person name="An P."/>
            <person name="Anderson M."/>
            <person name="Anderson S."/>
            <person name="Arachchi H."/>
            <person name="Armbruster J."/>
            <person name="Bachantsang P."/>
            <person name="Baldwin J."/>
            <person name="Barry A."/>
            <person name="Bayul T."/>
            <person name="Blitshsteyn B."/>
            <person name="Bloom T."/>
            <person name="Blye J."/>
            <person name="Boguslavskiy L."/>
            <person name="Borowsky M."/>
            <person name="Boukhgalter B."/>
            <person name="Brunache A."/>
            <person name="Butler J."/>
            <person name="Calixte N."/>
            <person name="Calvo S."/>
            <person name="Camarata J."/>
            <person name="Campo K."/>
            <person name="Chang J."/>
            <person name="Cheshatsang Y."/>
            <person name="Citroen M."/>
            <person name="Collymore A."/>
            <person name="Considine T."/>
            <person name="Cook A."/>
            <person name="Cooke P."/>
            <person name="Corum B."/>
            <person name="Cuomo C."/>
            <person name="David R."/>
            <person name="Dawoe T."/>
            <person name="Degray S."/>
            <person name="Dodge S."/>
            <person name="Dooley K."/>
            <person name="Dorje P."/>
            <person name="Dorjee K."/>
            <person name="Dorris L."/>
            <person name="Duffey N."/>
            <person name="Dupes A."/>
            <person name="Elkins T."/>
            <person name="Engels R."/>
            <person name="Erickson J."/>
            <person name="Farina A."/>
            <person name="Faro S."/>
            <person name="Ferreira P."/>
            <person name="Fischer H."/>
            <person name="Fitzgerald M."/>
            <person name="Foley K."/>
            <person name="Gage D."/>
            <person name="Galagan J."/>
            <person name="Gearin G."/>
            <person name="Gnerre S."/>
            <person name="Gnirke A."/>
            <person name="Goyette A."/>
            <person name="Graham J."/>
            <person name="Grandbois E."/>
            <person name="Gyaltsen K."/>
            <person name="Hafez N."/>
            <person name="Hagopian D."/>
            <person name="Hagos B."/>
            <person name="Hall J."/>
            <person name="Hatcher B."/>
            <person name="Heller A."/>
            <person name="Higgins H."/>
            <person name="Honan T."/>
            <person name="Horn A."/>
            <person name="Houde N."/>
            <person name="Hughes L."/>
            <person name="Hulme W."/>
            <person name="Husby E."/>
            <person name="Iliev I."/>
            <person name="Jaffe D."/>
            <person name="Jones C."/>
            <person name="Kamal M."/>
            <person name="Kamat A."/>
            <person name="Kamvysselis M."/>
            <person name="Karlsson E."/>
            <person name="Kells C."/>
            <person name="Kieu A."/>
            <person name="Kisner P."/>
            <person name="Kodira C."/>
            <person name="Kulbokas E."/>
            <person name="Labutti K."/>
            <person name="Lama D."/>
            <person name="Landers T."/>
            <person name="Leger J."/>
            <person name="Levine S."/>
            <person name="Lewis D."/>
            <person name="Lewis T."/>
            <person name="Lindblad-toh K."/>
            <person name="Liu X."/>
            <person name="Lokyitsang T."/>
            <person name="Lokyitsang Y."/>
            <person name="Lucien O."/>
            <person name="Lui A."/>
            <person name="Ma L.J."/>
            <person name="Mabbitt R."/>
            <person name="Macdonald J."/>
            <person name="Maclean C."/>
            <person name="Major J."/>
            <person name="Manning J."/>
            <person name="Marabella R."/>
            <person name="Maru K."/>
            <person name="Matthews C."/>
            <person name="Mauceli E."/>
            <person name="Mccarthy M."/>
            <person name="Mcdonough S."/>
            <person name="Mcghee T."/>
            <person name="Meldrim J."/>
            <person name="Meneus L."/>
            <person name="Mesirov J."/>
            <person name="Mihalev A."/>
            <person name="Mihova T."/>
            <person name="Mikkelsen T."/>
            <person name="Mlenga V."/>
            <person name="Moru K."/>
            <person name="Mozes J."/>
            <person name="Mulrain L."/>
            <person name="Munson G."/>
            <person name="Naylor J."/>
            <person name="Newes C."/>
            <person name="Nguyen C."/>
            <person name="Nguyen N."/>
            <person name="Nguyen T."/>
            <person name="Nicol R."/>
            <person name="Nielsen C."/>
            <person name="Nizzari M."/>
            <person name="Norbu C."/>
            <person name="Norbu N."/>
            <person name="O'donnell P."/>
            <person name="Okoawo O."/>
            <person name="O'leary S."/>
            <person name="Omotosho B."/>
            <person name="O'neill K."/>
            <person name="Osman S."/>
            <person name="Parker S."/>
            <person name="Perrin D."/>
            <person name="Phunkhang P."/>
            <person name="Piqani B."/>
            <person name="Purcell S."/>
            <person name="Rachupka T."/>
            <person name="Ramasamy U."/>
            <person name="Rameau R."/>
            <person name="Ray V."/>
            <person name="Raymond C."/>
            <person name="Retta R."/>
            <person name="Richardson S."/>
            <person name="Rise C."/>
            <person name="Rodriguez J."/>
            <person name="Rogers J."/>
            <person name="Rogov P."/>
            <person name="Rutman M."/>
            <person name="Schupbach R."/>
            <person name="Seaman C."/>
            <person name="Settipalli S."/>
            <person name="Sharpe T."/>
            <person name="Sheridan J."/>
            <person name="Sherpa N."/>
            <person name="Shi J."/>
            <person name="Smirnov S."/>
            <person name="Smith C."/>
            <person name="Sougnez C."/>
            <person name="Spencer B."/>
            <person name="Stalker J."/>
            <person name="Stange-thomann N."/>
            <person name="Stavropoulos S."/>
            <person name="Stetson K."/>
            <person name="Stone C."/>
            <person name="Stone S."/>
            <person name="Stubbs M."/>
            <person name="Talamas J."/>
            <person name="Tchuinga P."/>
            <person name="Tenzing P."/>
            <person name="Tesfaye S."/>
            <person name="Theodore J."/>
            <person name="Thoulutsang Y."/>
            <person name="Topham K."/>
            <person name="Towey S."/>
            <person name="Tsamla T."/>
            <person name="Tsomo N."/>
            <person name="Vallee D."/>
            <person name="Vassiliev H."/>
            <person name="Venkataraman V."/>
            <person name="Vinson J."/>
            <person name="Vo A."/>
            <person name="Wade C."/>
            <person name="Wang S."/>
            <person name="Wangchuk T."/>
            <person name="Wangdi T."/>
            <person name="Whittaker C."/>
            <person name="Wilkinson J."/>
            <person name="Wu Y."/>
            <person name="Wyman D."/>
            <person name="Yadav S."/>
            <person name="Yang S."/>
            <person name="Yang X."/>
            <person name="Yeager S."/>
            <person name="Yee E."/>
            <person name="Young G."/>
            <person name="Zainoun J."/>
            <person name="Zembeck L."/>
            <person name="Zimmer A."/>
            <person name="Zody M."/>
            <person name="Lander E."/>
        </authorList>
    </citation>
    <scope>NUCLEOTIDE SEQUENCE [LARGE SCALE GENOMIC DNA]</scope>
</reference>
<evidence type="ECO:0000313" key="2">
    <source>
        <dbReference type="Ensembl" id="ENSCSAVP00000014945.1"/>
    </source>
</evidence>